<evidence type="ECO:0000313" key="3">
    <source>
        <dbReference type="Proteomes" id="UP000192330"/>
    </source>
</evidence>
<gene>
    <name evidence="2" type="ORF">SAMN06295998_101484</name>
</gene>
<dbReference type="GO" id="GO:0016853">
    <property type="term" value="F:isomerase activity"/>
    <property type="evidence" value="ECO:0007669"/>
    <property type="project" value="UniProtKB-KW"/>
</dbReference>
<keyword evidence="2" id="KW-0413">Isomerase</keyword>
<name>A0A1W1ZDG2_9RHOB</name>
<dbReference type="RefSeq" id="WP_179141410.1">
    <property type="nucleotide sequence ID" value="NZ_FWYD01000001.1"/>
</dbReference>
<evidence type="ECO:0000313" key="2">
    <source>
        <dbReference type="EMBL" id="SMC46495.1"/>
    </source>
</evidence>
<reference evidence="2 3" key="1">
    <citation type="submission" date="2017-04" db="EMBL/GenBank/DDBJ databases">
        <authorList>
            <person name="Afonso C.L."/>
            <person name="Miller P.J."/>
            <person name="Scott M.A."/>
            <person name="Spackman E."/>
            <person name="Goraichik I."/>
            <person name="Dimitrov K.M."/>
            <person name="Suarez D.L."/>
            <person name="Swayne D.E."/>
        </authorList>
    </citation>
    <scope>NUCLEOTIDE SEQUENCE [LARGE SCALE GENOMIC DNA]</scope>
    <source>
        <strain evidence="2 3">CGMCC 1.12644</strain>
    </source>
</reference>
<keyword evidence="3" id="KW-1185">Reference proteome</keyword>
<dbReference type="Pfam" id="PF01323">
    <property type="entry name" value="DSBA"/>
    <property type="match status" value="1"/>
</dbReference>
<dbReference type="Gene3D" id="3.40.30.10">
    <property type="entry name" value="Glutaredoxin"/>
    <property type="match status" value="1"/>
</dbReference>
<sequence>MNTRRILVIGTVAAAAVSIGPAIRTVKDIFAPLPAFSPLGDPEGFRRIAGGQISASGNFLVGLDADQKPRPGVSVADVRANPCRALYGSIQQTDDIVAIASFSDYYCPYCRIQTRHLAELATDPAQRIRVSWHELPLLGHASVVAAKAALAAGRQNTYTQFHDRLLGTRFQPTPSYLRKLAAQMGIDPDRLIADMNGGDVQHALDQSAALAELFGLIGTPSMVIGRTVVQGRISDRSLLNLIENERQTGWTQVC</sequence>
<dbReference type="Proteomes" id="UP000192330">
    <property type="component" value="Unassembled WGS sequence"/>
</dbReference>
<evidence type="ECO:0000259" key="1">
    <source>
        <dbReference type="Pfam" id="PF01323"/>
    </source>
</evidence>
<accession>A0A1W1ZDG2</accession>
<dbReference type="EMBL" id="FWYD01000001">
    <property type="protein sequence ID" value="SMC46495.1"/>
    <property type="molecule type" value="Genomic_DNA"/>
</dbReference>
<dbReference type="AlphaFoldDB" id="A0A1W1ZDG2"/>
<organism evidence="2 3">
    <name type="scientific">Primorskyibacter flagellatus</name>
    <dbReference type="NCBI Taxonomy" id="1387277"/>
    <lineage>
        <taxon>Bacteria</taxon>
        <taxon>Pseudomonadati</taxon>
        <taxon>Pseudomonadota</taxon>
        <taxon>Alphaproteobacteria</taxon>
        <taxon>Rhodobacterales</taxon>
        <taxon>Roseobacteraceae</taxon>
        <taxon>Primorskyibacter</taxon>
    </lineage>
</organism>
<dbReference type="STRING" id="1387277.SAMN06295998_101484"/>
<dbReference type="InterPro" id="IPR001853">
    <property type="entry name" value="DSBA-like_thioredoxin_dom"/>
</dbReference>
<proteinExistence type="predicted"/>
<dbReference type="InterPro" id="IPR036249">
    <property type="entry name" value="Thioredoxin-like_sf"/>
</dbReference>
<feature type="domain" description="DSBA-like thioredoxin" evidence="1">
    <location>
        <begin position="99"/>
        <end position="232"/>
    </location>
</feature>
<protein>
    <submittedName>
        <fullName evidence="2">Protein-disulfide isomerase</fullName>
    </submittedName>
</protein>
<dbReference type="SUPFAM" id="SSF52833">
    <property type="entry name" value="Thioredoxin-like"/>
    <property type="match status" value="1"/>
</dbReference>
<dbReference type="GO" id="GO:0016491">
    <property type="term" value="F:oxidoreductase activity"/>
    <property type="evidence" value="ECO:0007669"/>
    <property type="project" value="InterPro"/>
</dbReference>